<organism evidence="3 4">
    <name type="scientific">Lactuca virosa</name>
    <dbReference type="NCBI Taxonomy" id="75947"/>
    <lineage>
        <taxon>Eukaryota</taxon>
        <taxon>Viridiplantae</taxon>
        <taxon>Streptophyta</taxon>
        <taxon>Embryophyta</taxon>
        <taxon>Tracheophyta</taxon>
        <taxon>Spermatophyta</taxon>
        <taxon>Magnoliopsida</taxon>
        <taxon>eudicotyledons</taxon>
        <taxon>Gunneridae</taxon>
        <taxon>Pentapetalae</taxon>
        <taxon>asterids</taxon>
        <taxon>campanulids</taxon>
        <taxon>Asterales</taxon>
        <taxon>Asteraceae</taxon>
        <taxon>Cichorioideae</taxon>
        <taxon>Cichorieae</taxon>
        <taxon>Lactucinae</taxon>
        <taxon>Lactuca</taxon>
    </lineage>
</organism>
<dbReference type="Gene3D" id="3.40.50.1820">
    <property type="entry name" value="alpha/beta hydrolase"/>
    <property type="match status" value="1"/>
</dbReference>
<dbReference type="Pfam" id="PF12697">
    <property type="entry name" value="Abhydrolase_6"/>
    <property type="match status" value="1"/>
</dbReference>
<protein>
    <recommendedName>
        <fullName evidence="2">AB hydrolase-1 domain-containing protein</fullName>
    </recommendedName>
</protein>
<dbReference type="EMBL" id="CAKMRJ010002223">
    <property type="protein sequence ID" value="CAH1428371.1"/>
    <property type="molecule type" value="Genomic_DNA"/>
</dbReference>
<feature type="domain" description="AB hydrolase-1" evidence="2">
    <location>
        <begin position="129"/>
        <end position="275"/>
    </location>
</feature>
<dbReference type="PANTHER" id="PTHR47914:SF1">
    <property type="entry name" value="ALPHA_BETA-HYDROLASES SUPERFAMILY PROTEIN"/>
    <property type="match status" value="1"/>
</dbReference>
<keyword evidence="1" id="KW-0812">Transmembrane</keyword>
<accession>A0AAU9MS41</accession>
<evidence type="ECO:0000259" key="2">
    <source>
        <dbReference type="Pfam" id="PF12697"/>
    </source>
</evidence>
<dbReference type="GO" id="GO:0016787">
    <property type="term" value="F:hydrolase activity"/>
    <property type="evidence" value="ECO:0007669"/>
    <property type="project" value="UniProtKB-ARBA"/>
</dbReference>
<dbReference type="GO" id="GO:0009507">
    <property type="term" value="C:chloroplast"/>
    <property type="evidence" value="ECO:0007669"/>
    <property type="project" value="TreeGrafter"/>
</dbReference>
<sequence>MYFSWSRKPKYSTTFRLYFLHNLNIFFSNLAMSMVSFAMSHFSSTLSFNFPTHHTNFSRYTKSFTITTSASLDYSTDKSTVSLKTSNWQWKFKDNSIKIYYEEHGNESDGPRKNILMIPAISDISSVEEWRLVAKDIIQRSGNANWRATIVDWPGLGYSERPKIDYNADVMESFLVDFILDQNTPVSSLGIAEDLVIIGGGHGATLAIRAAKKGLIKPTAIVAVAPTWSGPLPIHFGRDSKTESRYKLLRDTLRSPVVGWMMYKLTVSNKEFMRHQYKSHIYADYANVTSAIIDSRHELTKMKGARYAPASFLTGLFDPVKTREEFLELFEGLEDKLPVLVVSTSSAKKKSKAEMEALREARGVSKFVEVPGALLPQEEYSYLVARELYSFLQNII</sequence>
<keyword evidence="4" id="KW-1185">Reference proteome</keyword>
<comment type="caution">
    <text evidence="3">The sequence shown here is derived from an EMBL/GenBank/DDBJ whole genome shotgun (WGS) entry which is preliminary data.</text>
</comment>
<reference evidence="3 4" key="1">
    <citation type="submission" date="2022-01" db="EMBL/GenBank/DDBJ databases">
        <authorList>
            <person name="Xiong W."/>
            <person name="Schranz E."/>
        </authorList>
    </citation>
    <scope>NUCLEOTIDE SEQUENCE [LARGE SCALE GENOMIC DNA]</scope>
</reference>
<dbReference type="Proteomes" id="UP001157418">
    <property type="component" value="Unassembled WGS sequence"/>
</dbReference>
<evidence type="ECO:0000256" key="1">
    <source>
        <dbReference type="SAM" id="Phobius"/>
    </source>
</evidence>
<feature type="transmembrane region" description="Helical" evidence="1">
    <location>
        <begin position="21"/>
        <end position="42"/>
    </location>
</feature>
<name>A0AAU9MS41_9ASTR</name>
<dbReference type="AlphaFoldDB" id="A0AAU9MS41"/>
<gene>
    <name evidence="3" type="ORF">LVIROSA_LOCUS15305</name>
</gene>
<proteinExistence type="predicted"/>
<dbReference type="SUPFAM" id="SSF53474">
    <property type="entry name" value="alpha/beta-Hydrolases"/>
    <property type="match status" value="1"/>
</dbReference>
<keyword evidence="1" id="KW-1133">Transmembrane helix</keyword>
<evidence type="ECO:0000313" key="4">
    <source>
        <dbReference type="Proteomes" id="UP001157418"/>
    </source>
</evidence>
<evidence type="ECO:0000313" key="3">
    <source>
        <dbReference type="EMBL" id="CAH1428371.1"/>
    </source>
</evidence>
<dbReference type="InterPro" id="IPR000073">
    <property type="entry name" value="AB_hydrolase_1"/>
</dbReference>
<dbReference type="InterPro" id="IPR029058">
    <property type="entry name" value="AB_hydrolase_fold"/>
</dbReference>
<keyword evidence="1" id="KW-0472">Membrane</keyword>
<dbReference type="PANTHER" id="PTHR47914">
    <property type="entry name" value="ALPHA/BETA-HYDROLASES SUPERFAMILY PROTEIN"/>
    <property type="match status" value="1"/>
</dbReference>